<dbReference type="GO" id="GO:0005096">
    <property type="term" value="F:GTPase activator activity"/>
    <property type="evidence" value="ECO:0007669"/>
    <property type="project" value="TreeGrafter"/>
</dbReference>
<dbReference type="Proteomes" id="UP000046395">
    <property type="component" value="Unassembled WGS sequence"/>
</dbReference>
<keyword evidence="4" id="KW-1185">Reference proteome</keyword>
<dbReference type="GO" id="GO:0007264">
    <property type="term" value="P:small GTPase-mediated signal transduction"/>
    <property type="evidence" value="ECO:0007669"/>
    <property type="project" value="TreeGrafter"/>
</dbReference>
<reference evidence="5" key="1">
    <citation type="submission" date="2019-12" db="UniProtKB">
        <authorList>
            <consortium name="WormBaseParasite"/>
        </authorList>
    </citation>
    <scope>IDENTIFICATION</scope>
</reference>
<proteinExistence type="predicted"/>
<feature type="domain" description="Rho-GAP" evidence="3">
    <location>
        <begin position="258"/>
        <end position="444"/>
    </location>
</feature>
<evidence type="ECO:0000313" key="5">
    <source>
        <dbReference type="WBParaSite" id="TMUE_1000005182.1"/>
    </source>
</evidence>
<dbReference type="SMART" id="SM00516">
    <property type="entry name" value="SEC14"/>
    <property type="match status" value="1"/>
</dbReference>
<feature type="region of interest" description="Disordered" evidence="1">
    <location>
        <begin position="1"/>
        <end position="31"/>
    </location>
</feature>
<dbReference type="PROSITE" id="PS50238">
    <property type="entry name" value="RHOGAP"/>
    <property type="match status" value="1"/>
</dbReference>
<organism evidence="4 5">
    <name type="scientific">Trichuris muris</name>
    <name type="common">Mouse whipworm</name>
    <dbReference type="NCBI Taxonomy" id="70415"/>
    <lineage>
        <taxon>Eukaryota</taxon>
        <taxon>Metazoa</taxon>
        <taxon>Ecdysozoa</taxon>
        <taxon>Nematoda</taxon>
        <taxon>Enoplea</taxon>
        <taxon>Dorylaimia</taxon>
        <taxon>Trichinellida</taxon>
        <taxon>Trichuridae</taxon>
        <taxon>Trichuris</taxon>
    </lineage>
</organism>
<dbReference type="AlphaFoldDB" id="A0A5S6QE38"/>
<dbReference type="InterPro" id="IPR000198">
    <property type="entry name" value="RhoGAP_dom"/>
</dbReference>
<evidence type="ECO:0000259" key="3">
    <source>
        <dbReference type="PROSITE" id="PS50238"/>
    </source>
</evidence>
<feature type="compositionally biased region" description="Basic and acidic residues" evidence="1">
    <location>
        <begin position="9"/>
        <end position="18"/>
    </location>
</feature>
<dbReference type="STRING" id="70415.A0A5S6QE38"/>
<dbReference type="WBParaSite" id="TMUE_1000005182.1">
    <property type="protein sequence ID" value="TMUE_1000005182.1"/>
    <property type="gene ID" value="WBGene00285253"/>
</dbReference>
<dbReference type="SMART" id="SM00324">
    <property type="entry name" value="RhoGAP"/>
    <property type="match status" value="1"/>
</dbReference>
<dbReference type="CDD" id="cd00170">
    <property type="entry name" value="SEC14"/>
    <property type="match status" value="1"/>
</dbReference>
<dbReference type="Pfam" id="PF13716">
    <property type="entry name" value="CRAL_TRIO_2"/>
    <property type="match status" value="1"/>
</dbReference>
<dbReference type="InterPro" id="IPR008936">
    <property type="entry name" value="Rho_GTPase_activation_prot"/>
</dbReference>
<accession>A0A5S6QE38</accession>
<dbReference type="Gene3D" id="3.40.525.10">
    <property type="entry name" value="CRAL-TRIO lipid binding domain"/>
    <property type="match status" value="1"/>
</dbReference>
<evidence type="ECO:0000259" key="2">
    <source>
        <dbReference type="PROSITE" id="PS50191"/>
    </source>
</evidence>
<dbReference type="InterPro" id="IPR001251">
    <property type="entry name" value="CRAL-TRIO_dom"/>
</dbReference>
<dbReference type="SUPFAM" id="SSF48350">
    <property type="entry name" value="GTPase activation domain, GAP"/>
    <property type="match status" value="1"/>
</dbReference>
<evidence type="ECO:0000256" key="1">
    <source>
        <dbReference type="SAM" id="MobiDB-lite"/>
    </source>
</evidence>
<dbReference type="PANTHER" id="PTHR45808:SF2">
    <property type="entry name" value="RHO GTPASE-ACTIVATING PROTEIN 68F"/>
    <property type="match status" value="1"/>
</dbReference>
<dbReference type="GO" id="GO:0005737">
    <property type="term" value="C:cytoplasm"/>
    <property type="evidence" value="ECO:0007669"/>
    <property type="project" value="TreeGrafter"/>
</dbReference>
<dbReference type="Gene3D" id="1.10.555.10">
    <property type="entry name" value="Rho GTPase activation protein"/>
    <property type="match status" value="1"/>
</dbReference>
<dbReference type="SUPFAM" id="SSF52087">
    <property type="entry name" value="CRAL/TRIO domain"/>
    <property type="match status" value="1"/>
</dbReference>
<protein>
    <submittedName>
        <fullName evidence="5">Rho-GAP domain-containing protein</fullName>
    </submittedName>
</protein>
<dbReference type="Pfam" id="PF00620">
    <property type="entry name" value="RhoGAP"/>
    <property type="match status" value="1"/>
</dbReference>
<dbReference type="GO" id="GO:2001136">
    <property type="term" value="P:negative regulation of endocytic recycling"/>
    <property type="evidence" value="ECO:0007669"/>
    <property type="project" value="TreeGrafter"/>
</dbReference>
<feature type="domain" description="CRAL-TRIO" evidence="2">
    <location>
        <begin position="81"/>
        <end position="236"/>
    </location>
</feature>
<dbReference type="PANTHER" id="PTHR45808">
    <property type="entry name" value="RHO GTPASE-ACTIVATING PROTEIN 68F"/>
    <property type="match status" value="1"/>
</dbReference>
<dbReference type="PROSITE" id="PS50191">
    <property type="entry name" value="CRAL_TRIO"/>
    <property type="match status" value="1"/>
</dbReference>
<name>A0A5S6QE38_TRIMR</name>
<dbReference type="InterPro" id="IPR036865">
    <property type="entry name" value="CRAL-TRIO_dom_sf"/>
</dbReference>
<evidence type="ECO:0000313" key="4">
    <source>
        <dbReference type="Proteomes" id="UP000046395"/>
    </source>
</evidence>
<sequence length="449" mass="51681">MSDSVNPPARRESPDSTHPDAFVEPEEPFTDDDFADSSILSEVSGEECNGFRLCSGEGYLERDENFEFELGCPSDDNITENFRSVSQYDVVDLVGDDKAGRPVIVFYAFRLPSSQIFDYELFLRYLVHVLDGFVEQDYSIIYFHYGWRRCNLPPLGWLVRAYRALDRRFKKNLKSLYIVHPTCLLRIIRTVFKPMISTKFERKVFYINYLHQLREVVRCDQLVIPREIEDHDRMLFQPGKLCEKPPLSPLLPTQQFGVTLKFILRNHPGAKVPPVVTDIVEFLRKHGLSTPGIFRRSVSIQEVRLWQERINGGQPVAYDADKHVHLSAVLLKTFLRELSEPITTFNLYGEIVKSAGCLPDEKTEHAKAIVDSLPPENYNLLKYLVEFLNEVASHSRVNLMNTSNLATVFGPNLAWPGDQQITLSQLLQLNEFAYRLISNSSRIFDLPTR</sequence>